<gene>
    <name evidence="2" type="ordered locus">PHZ_c1532</name>
</gene>
<dbReference type="eggNOG" id="ENOG5033NKH">
    <property type="taxonomic scope" value="Bacteria"/>
</dbReference>
<accession>B4RAD6</accession>
<keyword evidence="1" id="KW-0812">Transmembrane</keyword>
<dbReference type="HOGENOM" id="CLU_1892412_0_0_5"/>
<proteinExistence type="predicted"/>
<dbReference type="Proteomes" id="UP000001868">
    <property type="component" value="Chromosome"/>
</dbReference>
<reference evidence="2 3" key="1">
    <citation type="journal article" date="2008" name="BMC Genomics">
        <title>Complete genome of Phenylobacterium zucineum - a novel facultative intracellular bacterium isolated from human erythroleukemia cell line K562.</title>
        <authorList>
            <person name="Luo Y."/>
            <person name="Xu X."/>
            <person name="Ding Z."/>
            <person name="Liu Z."/>
            <person name="Zhang B."/>
            <person name="Yan Z."/>
            <person name="Sun J."/>
            <person name="Hu S."/>
            <person name="Hu X."/>
        </authorList>
    </citation>
    <scope>NUCLEOTIDE SEQUENCE [LARGE SCALE GENOMIC DNA]</scope>
    <source>
        <strain evidence="2 3">HLK1</strain>
    </source>
</reference>
<evidence type="ECO:0000313" key="3">
    <source>
        <dbReference type="Proteomes" id="UP000001868"/>
    </source>
</evidence>
<sequence>MERSNPMSNVVWISSERDWRRPRAPSWKGGGAMADDFERRLERLFSEAPELPDCAAFAQGVERKLNRGWQTRRWLIGCAGVTGGVVGASQLVYSNLYQRIETAEDSARALSAGLSQVAPSAEMVSALSGGFGVWVAVGLAVLLLGFALSRVIEEI</sequence>
<keyword evidence="3" id="KW-1185">Reference proteome</keyword>
<dbReference type="STRING" id="450851.PHZ_c1532"/>
<organism evidence="2 3">
    <name type="scientific">Phenylobacterium zucineum (strain HLK1)</name>
    <dbReference type="NCBI Taxonomy" id="450851"/>
    <lineage>
        <taxon>Bacteria</taxon>
        <taxon>Pseudomonadati</taxon>
        <taxon>Pseudomonadota</taxon>
        <taxon>Alphaproteobacteria</taxon>
        <taxon>Caulobacterales</taxon>
        <taxon>Caulobacteraceae</taxon>
        <taxon>Phenylobacterium</taxon>
    </lineage>
</organism>
<evidence type="ECO:0000313" key="2">
    <source>
        <dbReference type="EMBL" id="ACG77943.1"/>
    </source>
</evidence>
<keyword evidence="1" id="KW-0472">Membrane</keyword>
<protein>
    <submittedName>
        <fullName evidence="2">Uncharacterized protein</fullName>
    </submittedName>
</protein>
<dbReference type="AlphaFoldDB" id="B4RAD6"/>
<feature type="transmembrane region" description="Helical" evidence="1">
    <location>
        <begin position="74"/>
        <end position="93"/>
    </location>
</feature>
<keyword evidence="1" id="KW-1133">Transmembrane helix</keyword>
<name>B4RAD6_PHEZH</name>
<dbReference type="KEGG" id="pzu:PHZ_c1532"/>
<evidence type="ECO:0000256" key="1">
    <source>
        <dbReference type="SAM" id="Phobius"/>
    </source>
</evidence>
<feature type="transmembrane region" description="Helical" evidence="1">
    <location>
        <begin position="131"/>
        <end position="152"/>
    </location>
</feature>
<dbReference type="EMBL" id="CP000747">
    <property type="protein sequence ID" value="ACG77943.1"/>
    <property type="molecule type" value="Genomic_DNA"/>
</dbReference>